<dbReference type="PANTHER" id="PTHR41786">
    <property type="entry name" value="MOTILITY ACCESSORY FACTOR MAF"/>
    <property type="match status" value="1"/>
</dbReference>
<keyword evidence="3" id="KW-1185">Reference proteome</keyword>
<protein>
    <submittedName>
        <fullName evidence="2">PseE protein</fullName>
    </submittedName>
</protein>
<feature type="domain" description="6-hydroxymethylpterin diphosphokinase MptE-like" evidence="1">
    <location>
        <begin position="207"/>
        <end position="383"/>
    </location>
</feature>
<dbReference type="Proteomes" id="UP000310353">
    <property type="component" value="Unassembled WGS sequence"/>
</dbReference>
<gene>
    <name evidence="2" type="ORF">CQA76_08815</name>
</gene>
<comment type="caution">
    <text evidence="2">The sequence shown here is derived from an EMBL/GenBank/DDBJ whole genome shotgun (WGS) entry which is preliminary data.</text>
</comment>
<dbReference type="OrthoDB" id="8867611at2"/>
<dbReference type="AlphaFoldDB" id="A0A4U7BEQ8"/>
<evidence type="ECO:0000313" key="2">
    <source>
        <dbReference type="EMBL" id="TKX28295.1"/>
    </source>
</evidence>
<proteinExistence type="predicted"/>
<dbReference type="PANTHER" id="PTHR41786:SF1">
    <property type="entry name" value="6-HYDROXYMETHYLPTERIN DIPHOSPHOKINASE MPTE-LIKE DOMAIN-CONTAINING PROTEIN"/>
    <property type="match status" value="1"/>
</dbReference>
<reference evidence="2 3" key="1">
    <citation type="submission" date="2018-05" db="EMBL/GenBank/DDBJ databases">
        <title>Novel Campyloabacter and Helicobacter Species and Strains.</title>
        <authorList>
            <person name="Mannion A.J."/>
            <person name="Shen Z."/>
            <person name="Fox J.G."/>
        </authorList>
    </citation>
    <scope>NUCLEOTIDE SEQUENCE [LARGE SCALE GENOMIC DNA]</scope>
    <source>
        <strain evidence="3">MIT17-670</strain>
    </source>
</reference>
<dbReference type="RefSeq" id="WP_137623000.1">
    <property type="nucleotide sequence ID" value="NZ_NXMA01000035.1"/>
</dbReference>
<evidence type="ECO:0000259" key="1">
    <source>
        <dbReference type="Pfam" id="PF01973"/>
    </source>
</evidence>
<dbReference type="EMBL" id="NXMA01000035">
    <property type="protein sequence ID" value="TKX28295.1"/>
    <property type="molecule type" value="Genomic_DNA"/>
</dbReference>
<accession>A0A4U7BEQ8</accession>
<name>A0A4U7BEQ8_9BACT</name>
<dbReference type="InterPro" id="IPR002826">
    <property type="entry name" value="MptE-like"/>
</dbReference>
<sequence>MQNELFDKNIKAMDGREYKELKDELEKIKELREFAYTFGKDNLDINIIKKRNLKAIYKNPLKELEEKIEFFKDYDRYPALFFYGLGNGILYKALLQNKNHKRIIVFEKEIEIIFIVLNLLDLSEELRKGRLILIYTPHMTYTKADAIFSLGSIDRFFKTYTLFTHSNFYKSYKEDILKTNTLNSKAIKNISLRRGNDPKDAMQGIEQFVRNIPKMINHPSYHTLLKKRKNTKDENVAIIVSTGPSLGKQLPLLKKYANKATIFCADSAYPILAKHGIKPDYVCMMERDAVVAECFNNDFKEFDDGITFVVASLIHKNTIQYLESNKRSYILATRPLSFATSVKLHEFGYISCGMSVAHMNYELANRLNYKNIVLIGQDLAYGEKGESHTKNFLHEKLHDGHYKRDFDRYTTLAYGGKGEVQSSEIWNLFREIFENFIASNKNKIKTYNCTEGGARIEGAIEKPFKEICETLLTKDLHKPFPKIPKLSKEQRINLMLKSYKQIKKQMSLADTFLKECKKIKNQLADLKRGKLKITLEQLNQNLDKLKARLDLNRYGFLFEILGPTLHHEESIIAPLYVQSIKNESERQNKLFAWLYAHESLVESIFELVTIQNMTLKKAIIPLQDELEKRNLI</sequence>
<dbReference type="Pfam" id="PF01973">
    <property type="entry name" value="MptE-like"/>
    <property type="match status" value="1"/>
</dbReference>
<evidence type="ECO:0000313" key="3">
    <source>
        <dbReference type="Proteomes" id="UP000310353"/>
    </source>
</evidence>
<organism evidence="2 3">
    <name type="scientific">Campylobacter aviculae</name>
    <dbReference type="NCBI Taxonomy" id="2510190"/>
    <lineage>
        <taxon>Bacteria</taxon>
        <taxon>Pseudomonadati</taxon>
        <taxon>Campylobacterota</taxon>
        <taxon>Epsilonproteobacteria</taxon>
        <taxon>Campylobacterales</taxon>
        <taxon>Campylobacteraceae</taxon>
        <taxon>Campylobacter</taxon>
    </lineage>
</organism>